<feature type="domain" description="Phosphatidic acid phosphatase type 2/haloperoxidase" evidence="2">
    <location>
        <begin position="88"/>
        <end position="201"/>
    </location>
</feature>
<feature type="transmembrane region" description="Helical" evidence="1">
    <location>
        <begin position="158"/>
        <end position="178"/>
    </location>
</feature>
<dbReference type="EMBL" id="JAMPLM010000013">
    <property type="protein sequence ID" value="MEP1059881.1"/>
    <property type="molecule type" value="Genomic_DNA"/>
</dbReference>
<dbReference type="PANTHER" id="PTHR14969">
    <property type="entry name" value="SPHINGOSINE-1-PHOSPHATE PHOSPHOHYDROLASE"/>
    <property type="match status" value="1"/>
</dbReference>
<dbReference type="Proteomes" id="UP001476950">
    <property type="component" value="Unassembled WGS sequence"/>
</dbReference>
<dbReference type="CDD" id="cd03392">
    <property type="entry name" value="PAP2_like_2"/>
    <property type="match status" value="1"/>
</dbReference>
<dbReference type="SMART" id="SM00014">
    <property type="entry name" value="acidPPc"/>
    <property type="match status" value="1"/>
</dbReference>
<dbReference type="Gene3D" id="1.20.144.10">
    <property type="entry name" value="Phosphatidic acid phosphatase type 2/haloperoxidase"/>
    <property type="match status" value="1"/>
</dbReference>
<dbReference type="InterPro" id="IPR000326">
    <property type="entry name" value="PAP2/HPO"/>
</dbReference>
<keyword evidence="1" id="KW-0812">Transmembrane</keyword>
<keyword evidence="4" id="KW-1185">Reference proteome</keyword>
<dbReference type="PANTHER" id="PTHR14969:SF13">
    <property type="entry name" value="AT30094P"/>
    <property type="match status" value="1"/>
</dbReference>
<keyword evidence="1" id="KW-0472">Membrane</keyword>
<evidence type="ECO:0000259" key="2">
    <source>
        <dbReference type="SMART" id="SM00014"/>
    </source>
</evidence>
<dbReference type="InterPro" id="IPR036938">
    <property type="entry name" value="PAP2/HPO_sf"/>
</dbReference>
<sequence>MLTLLTTVRVISLLIALFALWGFYEIAATVFGQQTQSIDIRLLLALQQWHTPFLDQVMGVLTNIGSVSVLLAASLLIATVLLCRKRQAETVTLAIATIGAFGLNALLKLLFIHARPAFWQQTVEVNISSFPSGHAMMSLVVFGIIGYLLAAQVPRWRATIATITVLLVGAVGFSRLYFGTHWLTDLVVGYVAGTVWLVACILSFKSWKRRYRSRPKTNKRPLPSISSRK</sequence>
<evidence type="ECO:0000313" key="3">
    <source>
        <dbReference type="EMBL" id="MEP1059881.1"/>
    </source>
</evidence>
<feature type="transmembrane region" description="Helical" evidence="1">
    <location>
        <begin position="184"/>
        <end position="204"/>
    </location>
</feature>
<feature type="transmembrane region" description="Helical" evidence="1">
    <location>
        <begin position="90"/>
        <end position="112"/>
    </location>
</feature>
<protein>
    <submittedName>
        <fullName evidence="3">Phosphatase PAP2 family protein</fullName>
    </submittedName>
</protein>
<feature type="transmembrane region" description="Helical" evidence="1">
    <location>
        <begin position="132"/>
        <end position="151"/>
    </location>
</feature>
<organism evidence="3 4">
    <name type="scientific">Stenomitos frigidus AS-A4</name>
    <dbReference type="NCBI Taxonomy" id="2933935"/>
    <lineage>
        <taxon>Bacteria</taxon>
        <taxon>Bacillati</taxon>
        <taxon>Cyanobacteriota</taxon>
        <taxon>Cyanophyceae</taxon>
        <taxon>Leptolyngbyales</taxon>
        <taxon>Leptolyngbyaceae</taxon>
        <taxon>Stenomitos</taxon>
    </lineage>
</organism>
<reference evidence="3 4" key="1">
    <citation type="submission" date="2022-04" db="EMBL/GenBank/DDBJ databases">
        <title>Positive selection, recombination, and allopatry shape intraspecific diversity of widespread and dominant cyanobacteria.</title>
        <authorList>
            <person name="Wei J."/>
            <person name="Shu W."/>
            <person name="Hu C."/>
        </authorList>
    </citation>
    <scope>NUCLEOTIDE SEQUENCE [LARGE SCALE GENOMIC DNA]</scope>
    <source>
        <strain evidence="3 4">AS-A4</strain>
    </source>
</reference>
<accession>A0ABV0KLI3</accession>
<feature type="transmembrane region" description="Helical" evidence="1">
    <location>
        <begin position="56"/>
        <end position="83"/>
    </location>
</feature>
<dbReference type="Pfam" id="PF01569">
    <property type="entry name" value="PAP2"/>
    <property type="match status" value="1"/>
</dbReference>
<gene>
    <name evidence="3" type="ORF">NDI38_15690</name>
</gene>
<dbReference type="SUPFAM" id="SSF48317">
    <property type="entry name" value="Acid phosphatase/Vanadium-dependent haloperoxidase"/>
    <property type="match status" value="1"/>
</dbReference>
<name>A0ABV0KLI3_9CYAN</name>
<evidence type="ECO:0000313" key="4">
    <source>
        <dbReference type="Proteomes" id="UP001476950"/>
    </source>
</evidence>
<proteinExistence type="predicted"/>
<dbReference type="RefSeq" id="WP_242033545.1">
    <property type="nucleotide sequence ID" value="NZ_JAMPLM010000013.1"/>
</dbReference>
<comment type="caution">
    <text evidence="3">The sequence shown here is derived from an EMBL/GenBank/DDBJ whole genome shotgun (WGS) entry which is preliminary data.</text>
</comment>
<keyword evidence="1" id="KW-1133">Transmembrane helix</keyword>
<evidence type="ECO:0000256" key="1">
    <source>
        <dbReference type="SAM" id="Phobius"/>
    </source>
</evidence>